<dbReference type="GO" id="GO:0035973">
    <property type="term" value="P:aggrephagy"/>
    <property type="evidence" value="ECO:0007669"/>
    <property type="project" value="TreeGrafter"/>
</dbReference>
<comment type="catalytic activity">
    <reaction evidence="10">
        <text>[protein]-C-terminal L-amino acid-glycyl-phosphatidylethanolamide + H2O = [protein]-C-terminal L-amino acid-glycine + a 1,2-diacyl-sn-glycero-3-phosphoethanolamine</text>
        <dbReference type="Rhea" id="RHEA:67548"/>
        <dbReference type="Rhea" id="RHEA-COMP:17323"/>
        <dbReference type="Rhea" id="RHEA-COMP:17324"/>
        <dbReference type="ChEBI" id="CHEBI:15377"/>
        <dbReference type="ChEBI" id="CHEBI:64612"/>
        <dbReference type="ChEBI" id="CHEBI:172940"/>
        <dbReference type="ChEBI" id="CHEBI:172941"/>
    </reaction>
    <physiologicalReaction direction="left-to-right" evidence="10">
        <dbReference type="Rhea" id="RHEA:67549"/>
    </physiologicalReaction>
</comment>
<comment type="function">
    <text evidence="11">Cysteine protease that plays a key role in autophagy by mediating both proteolytic activation and delipidation of ATG8 family proteins.</text>
</comment>
<reference evidence="14" key="1">
    <citation type="submission" date="2022-12" db="EMBL/GenBank/DDBJ databases">
        <title>Chromosome-level genome assembly of the bean flower thrips Megalurothrips usitatus.</title>
        <authorList>
            <person name="Ma L."/>
            <person name="Liu Q."/>
            <person name="Li H."/>
            <person name="Cai W."/>
        </authorList>
    </citation>
    <scope>NUCLEOTIDE SEQUENCE</scope>
    <source>
        <strain evidence="14">Cailab_2022a</strain>
    </source>
</reference>
<keyword evidence="8 11" id="KW-0653">Protein transport</keyword>
<keyword evidence="3" id="KW-0813">Transport</keyword>
<evidence type="ECO:0000256" key="2">
    <source>
        <dbReference type="ARBA" id="ARBA00010958"/>
    </source>
</evidence>
<organism evidence="14 15">
    <name type="scientific">Megalurothrips usitatus</name>
    <name type="common">bean blossom thrips</name>
    <dbReference type="NCBI Taxonomy" id="439358"/>
    <lineage>
        <taxon>Eukaryota</taxon>
        <taxon>Metazoa</taxon>
        <taxon>Ecdysozoa</taxon>
        <taxon>Arthropoda</taxon>
        <taxon>Hexapoda</taxon>
        <taxon>Insecta</taxon>
        <taxon>Pterygota</taxon>
        <taxon>Neoptera</taxon>
        <taxon>Paraneoptera</taxon>
        <taxon>Thysanoptera</taxon>
        <taxon>Terebrantia</taxon>
        <taxon>Thripoidea</taxon>
        <taxon>Thripidae</taxon>
        <taxon>Megalurothrips</taxon>
    </lineage>
</organism>
<dbReference type="GO" id="GO:0005737">
    <property type="term" value="C:cytoplasm"/>
    <property type="evidence" value="ECO:0007669"/>
    <property type="project" value="UniProtKB-SubCell"/>
</dbReference>
<comment type="caution">
    <text evidence="14">The sequence shown here is derived from an EMBL/GenBank/DDBJ whole genome shotgun (WGS) entry which is preliminary data.</text>
</comment>
<dbReference type="Pfam" id="PF03416">
    <property type="entry name" value="Peptidase_C54"/>
    <property type="match status" value="1"/>
</dbReference>
<evidence type="ECO:0000256" key="1">
    <source>
        <dbReference type="ARBA" id="ARBA00004496"/>
    </source>
</evidence>
<dbReference type="GO" id="GO:0015031">
    <property type="term" value="P:protein transport"/>
    <property type="evidence" value="ECO:0007669"/>
    <property type="project" value="UniProtKB-KW"/>
</dbReference>
<evidence type="ECO:0000256" key="8">
    <source>
        <dbReference type="ARBA" id="ARBA00022927"/>
    </source>
</evidence>
<dbReference type="SUPFAM" id="SSF54001">
    <property type="entry name" value="Cysteine proteinases"/>
    <property type="match status" value="1"/>
</dbReference>
<evidence type="ECO:0000256" key="9">
    <source>
        <dbReference type="ARBA" id="ARBA00023006"/>
    </source>
</evidence>
<accession>A0AAV7XYW6</accession>
<evidence type="ECO:0000256" key="7">
    <source>
        <dbReference type="ARBA" id="ARBA00022807"/>
    </source>
</evidence>
<dbReference type="InterPro" id="IPR038765">
    <property type="entry name" value="Papain-like_cys_pep_sf"/>
</dbReference>
<keyword evidence="5 11" id="KW-0645">Protease</keyword>
<dbReference type="PANTHER" id="PTHR22624">
    <property type="entry name" value="CYSTEINE PROTEASE ATG4"/>
    <property type="match status" value="1"/>
</dbReference>
<dbReference type="GO" id="GO:0019786">
    <property type="term" value="F:protein-phosphatidylethanolamide deconjugating activity"/>
    <property type="evidence" value="ECO:0007669"/>
    <property type="project" value="InterPro"/>
</dbReference>
<dbReference type="GO" id="GO:0034727">
    <property type="term" value="P:piecemeal microautophagy of the nucleus"/>
    <property type="evidence" value="ECO:0007669"/>
    <property type="project" value="TreeGrafter"/>
</dbReference>
<dbReference type="AlphaFoldDB" id="A0AAV7XYW6"/>
<evidence type="ECO:0000256" key="10">
    <source>
        <dbReference type="ARBA" id="ARBA00029362"/>
    </source>
</evidence>
<protein>
    <recommendedName>
        <fullName evidence="11">Cysteine protease</fullName>
        <ecNumber evidence="11">3.4.22.-</ecNumber>
    </recommendedName>
</protein>
<comment type="similarity">
    <text evidence="2 11">Belongs to the peptidase C54 family.</text>
</comment>
<evidence type="ECO:0000259" key="13">
    <source>
        <dbReference type="Pfam" id="PF03416"/>
    </source>
</evidence>
<dbReference type="EC" id="3.4.22.-" evidence="11"/>
<keyword evidence="4 11" id="KW-0963">Cytoplasm</keyword>
<dbReference type="InterPro" id="IPR005078">
    <property type="entry name" value="Peptidase_C54"/>
</dbReference>
<name>A0AAV7XYW6_9NEOP</name>
<dbReference type="GO" id="GO:0000045">
    <property type="term" value="P:autophagosome assembly"/>
    <property type="evidence" value="ECO:0007669"/>
    <property type="project" value="TreeGrafter"/>
</dbReference>
<dbReference type="InterPro" id="IPR046792">
    <property type="entry name" value="Peptidase_C54_cat"/>
</dbReference>
<evidence type="ECO:0000313" key="15">
    <source>
        <dbReference type="Proteomes" id="UP001075354"/>
    </source>
</evidence>
<dbReference type="PANTHER" id="PTHR22624:SF52">
    <property type="entry name" value="CYSTEINE PROTEASE"/>
    <property type="match status" value="1"/>
</dbReference>
<evidence type="ECO:0000256" key="4">
    <source>
        <dbReference type="ARBA" id="ARBA00022490"/>
    </source>
</evidence>
<evidence type="ECO:0000256" key="3">
    <source>
        <dbReference type="ARBA" id="ARBA00022448"/>
    </source>
</evidence>
<evidence type="ECO:0000256" key="5">
    <source>
        <dbReference type="ARBA" id="ARBA00022670"/>
    </source>
</evidence>
<evidence type="ECO:0000256" key="11">
    <source>
        <dbReference type="RuleBase" id="RU363115"/>
    </source>
</evidence>
<evidence type="ECO:0000256" key="6">
    <source>
        <dbReference type="ARBA" id="ARBA00022801"/>
    </source>
</evidence>
<comment type="subcellular location">
    <subcellularLocation>
        <location evidence="1 11">Cytoplasm</location>
    </subcellularLocation>
</comment>
<gene>
    <name evidence="14" type="ORF">ONE63_005301</name>
</gene>
<evidence type="ECO:0000256" key="12">
    <source>
        <dbReference type="SAM" id="MobiDB-lite"/>
    </source>
</evidence>
<dbReference type="GO" id="GO:0016485">
    <property type="term" value="P:protein processing"/>
    <property type="evidence" value="ECO:0007669"/>
    <property type="project" value="TreeGrafter"/>
</dbReference>
<proteinExistence type="inferred from homology"/>
<feature type="region of interest" description="Disordered" evidence="12">
    <location>
        <begin position="25"/>
        <end position="52"/>
    </location>
</feature>
<sequence>MNAEAIASFKPGLLSGVRKLANNLGQSQSQTQNNSARNPTTSAEEPESDGKVKTKLMSMWNNMKYGWTVKVKTNFSKDSPVWLLGRCYHRKLEDTLDDTTAIACSEDMIGVMDWEGIEGFRLDFQSRLWLTYRREFPILNGSNFTTDCGWGCMLRSGQMLLAQALVCHFLGRDWRWRPEEPINTGALDRSDRMHRAIIKWFADTPSPVSPFSIHTLVRLGEDSGKKAGDWYGPGSVAHLLRMAVKAAARDNDEFEKLCVYVAQDCAVYIQDVVDECQKTEGEETLDSWKSVIILVPVRLGGEKMNSIYAPCLTSLLTLRHCIGIIGGRPRHSLYFVGYQDDKLIHLDPHYCQERVDVWNRTFPLSSFHCRSPRKMNLSKMDPSCSIGFYCKTREDLDFFVKEVKKFLVPPNQKCEYPMFVFCEGRSRDEVHMPRLSIPDDDIAVGFESDNDLECEEFEIL</sequence>
<dbReference type="EMBL" id="JAPTSV010000002">
    <property type="protein sequence ID" value="KAJ1530392.1"/>
    <property type="molecule type" value="Genomic_DNA"/>
</dbReference>
<feature type="compositionally biased region" description="Polar residues" evidence="12">
    <location>
        <begin position="25"/>
        <end position="43"/>
    </location>
</feature>
<evidence type="ECO:0000313" key="14">
    <source>
        <dbReference type="EMBL" id="KAJ1530392.1"/>
    </source>
</evidence>
<keyword evidence="9 11" id="KW-0072">Autophagy</keyword>
<dbReference type="GO" id="GO:0000423">
    <property type="term" value="P:mitophagy"/>
    <property type="evidence" value="ECO:0007669"/>
    <property type="project" value="TreeGrafter"/>
</dbReference>
<keyword evidence="15" id="KW-1185">Reference proteome</keyword>
<keyword evidence="6 11" id="KW-0378">Hydrolase</keyword>
<feature type="domain" description="Peptidase C54 catalytic" evidence="13">
    <location>
        <begin position="118"/>
        <end position="401"/>
    </location>
</feature>
<keyword evidence="7" id="KW-0788">Thiol protease</keyword>
<dbReference type="GO" id="GO:0004197">
    <property type="term" value="F:cysteine-type endopeptidase activity"/>
    <property type="evidence" value="ECO:0007669"/>
    <property type="project" value="TreeGrafter"/>
</dbReference>
<dbReference type="Proteomes" id="UP001075354">
    <property type="component" value="Chromosome 2"/>
</dbReference>